<name>A0A3M5U3D1_9PSED</name>
<sequence length="153" mass="16898">MLENVEPAQCNRQAHPQPSTGSRAAKRQGVFHIVQILKNTHTPLIKNLAVVGHAQAASGAVEQAYLQTSLKPDYRLPHRRASEPQLLRRRSEAASIYGAYKGGNVVQVVEFHGGLWASTFGRFSTWYGEPYSPIRSIVSPLSTPLPNDQLRSL</sequence>
<evidence type="ECO:0000313" key="3">
    <source>
        <dbReference type="Proteomes" id="UP000281514"/>
    </source>
</evidence>
<accession>A0A3M5U3D1</accession>
<proteinExistence type="predicted"/>
<organism evidence="2 3">
    <name type="scientific">Pseudomonas avellanae</name>
    <dbReference type="NCBI Taxonomy" id="46257"/>
    <lineage>
        <taxon>Bacteria</taxon>
        <taxon>Pseudomonadati</taxon>
        <taxon>Pseudomonadota</taxon>
        <taxon>Gammaproteobacteria</taxon>
        <taxon>Pseudomonadales</taxon>
        <taxon>Pseudomonadaceae</taxon>
        <taxon>Pseudomonas</taxon>
    </lineage>
</organism>
<reference evidence="2 3" key="1">
    <citation type="submission" date="2018-08" db="EMBL/GenBank/DDBJ databases">
        <title>Recombination of ecologically and evolutionarily significant loci maintains genetic cohesion in the Pseudomonas syringae species complex.</title>
        <authorList>
            <person name="Dillon M."/>
            <person name="Thakur S."/>
            <person name="Almeida R.N.D."/>
            <person name="Weir B.S."/>
            <person name="Guttman D.S."/>
        </authorList>
    </citation>
    <scope>NUCLEOTIDE SEQUENCE [LARGE SCALE GENOMIC DNA]</scope>
    <source>
        <strain evidence="2 3">ICMP 9749</strain>
    </source>
</reference>
<feature type="compositionally biased region" description="Polar residues" evidence="1">
    <location>
        <begin position="10"/>
        <end position="22"/>
    </location>
</feature>
<protein>
    <submittedName>
        <fullName evidence="2">Uncharacterized protein</fullName>
    </submittedName>
</protein>
<dbReference type="AlphaFoldDB" id="A0A3M5U3D1"/>
<comment type="caution">
    <text evidence="2">The sequence shown here is derived from an EMBL/GenBank/DDBJ whole genome shotgun (WGS) entry which is preliminary data.</text>
</comment>
<feature type="region of interest" description="Disordered" evidence="1">
    <location>
        <begin position="1"/>
        <end position="25"/>
    </location>
</feature>
<evidence type="ECO:0000313" key="2">
    <source>
        <dbReference type="EMBL" id="RMU40389.1"/>
    </source>
</evidence>
<evidence type="ECO:0000256" key="1">
    <source>
        <dbReference type="SAM" id="MobiDB-lite"/>
    </source>
</evidence>
<dbReference type="EMBL" id="RBTX01000077">
    <property type="protein sequence ID" value="RMU40389.1"/>
    <property type="molecule type" value="Genomic_DNA"/>
</dbReference>
<gene>
    <name evidence="2" type="ORF">ALP32_200036</name>
</gene>
<dbReference type="Proteomes" id="UP000281514">
    <property type="component" value="Unassembled WGS sequence"/>
</dbReference>